<comment type="caution">
    <text evidence="1">The sequence shown here is derived from an EMBL/GenBank/DDBJ whole genome shotgun (WGS) entry which is preliminary data.</text>
</comment>
<dbReference type="Proteomes" id="UP000293360">
    <property type="component" value="Unassembled WGS sequence"/>
</dbReference>
<organism evidence="1 2">
    <name type="scientific">Monosporascus ibericus</name>
    <dbReference type="NCBI Taxonomy" id="155417"/>
    <lineage>
        <taxon>Eukaryota</taxon>
        <taxon>Fungi</taxon>
        <taxon>Dikarya</taxon>
        <taxon>Ascomycota</taxon>
        <taxon>Pezizomycotina</taxon>
        <taxon>Sordariomycetes</taxon>
        <taxon>Xylariomycetidae</taxon>
        <taxon>Xylariales</taxon>
        <taxon>Xylariales incertae sedis</taxon>
        <taxon>Monosporascus</taxon>
    </lineage>
</organism>
<evidence type="ECO:0000313" key="2">
    <source>
        <dbReference type="Proteomes" id="UP000293360"/>
    </source>
</evidence>
<accession>A0A4Q4TPM3</accession>
<name>A0A4Q4TPM3_9PEZI</name>
<sequence length="184" mass="20378">MSEQVNGDFHPSSATFSHMTRYPVVSDSLSYIKQNPYGQKSIELGDSAYQALAKPVSFYLSKPYQYVSPYVKKADTIGDQVLSKVDERLPVLKKPTGELWTDGKNLVFFPLRKGFETRDHVLKIYNGEYKNVGADGLIAYGKAMLSTGLIVSHEALNWIGEYLRAGKTKAKESSDGAACQANLN</sequence>
<dbReference type="AlphaFoldDB" id="A0A4Q4TPM3"/>
<dbReference type="Pfam" id="PF17316">
    <property type="entry name" value="Perilipin_2"/>
    <property type="match status" value="1"/>
</dbReference>
<reference evidence="1 2" key="1">
    <citation type="submission" date="2018-06" db="EMBL/GenBank/DDBJ databases">
        <title>Complete Genomes of Monosporascus.</title>
        <authorList>
            <person name="Robinson A.J."/>
            <person name="Natvig D.O."/>
        </authorList>
    </citation>
    <scope>NUCLEOTIDE SEQUENCE [LARGE SCALE GENOMIC DNA]</scope>
    <source>
        <strain evidence="1 2">CBS 110550</strain>
    </source>
</reference>
<gene>
    <name evidence="1" type="ORF">DL764_002439</name>
</gene>
<dbReference type="EMBL" id="QJNU01000094">
    <property type="protein sequence ID" value="RYP07510.1"/>
    <property type="molecule type" value="Genomic_DNA"/>
</dbReference>
<evidence type="ECO:0000313" key="1">
    <source>
        <dbReference type="EMBL" id="RYP07510.1"/>
    </source>
</evidence>
<proteinExistence type="predicted"/>
<protein>
    <submittedName>
        <fullName evidence="1">Uncharacterized protein</fullName>
    </submittedName>
</protein>
<dbReference type="STRING" id="155417.A0A4Q4TPM3"/>
<keyword evidence="2" id="KW-1185">Reference proteome</keyword>
<dbReference type="OrthoDB" id="376826at2759"/>